<dbReference type="AlphaFoldDB" id="A0A2S7YBV0"/>
<proteinExistence type="predicted"/>
<gene>
    <name evidence="1" type="ORF">BB8028_0004g05990</name>
</gene>
<reference evidence="1 2" key="1">
    <citation type="submission" date="2016-07" db="EMBL/GenBank/DDBJ databases">
        <title>Comparative genomics of the entomopathogenic fungus Beauveria bassiana.</title>
        <authorList>
            <person name="Valero Jimenez C.A."/>
            <person name="Zwaan B.J."/>
            <person name="Van Kan J.A."/>
            <person name="Takken W."/>
            <person name="Debets A.J."/>
            <person name="Schoustra S.E."/>
            <person name="Koenraadt C.J."/>
        </authorList>
    </citation>
    <scope>NUCLEOTIDE SEQUENCE [LARGE SCALE GENOMIC DNA]</scope>
    <source>
        <strain evidence="1 2">ARSEF 8028</strain>
    </source>
</reference>
<accession>A0A2S7YBV0</accession>
<dbReference type="EMBL" id="JRHA01000004">
    <property type="protein sequence ID" value="PQK13668.1"/>
    <property type="molecule type" value="Genomic_DNA"/>
</dbReference>
<organism evidence="1 2">
    <name type="scientific">Beauveria bassiana</name>
    <name type="common">White muscardine disease fungus</name>
    <name type="synonym">Tritirachium shiotae</name>
    <dbReference type="NCBI Taxonomy" id="176275"/>
    <lineage>
        <taxon>Eukaryota</taxon>
        <taxon>Fungi</taxon>
        <taxon>Dikarya</taxon>
        <taxon>Ascomycota</taxon>
        <taxon>Pezizomycotina</taxon>
        <taxon>Sordariomycetes</taxon>
        <taxon>Hypocreomycetidae</taxon>
        <taxon>Hypocreales</taxon>
        <taxon>Cordycipitaceae</taxon>
        <taxon>Beauveria</taxon>
    </lineage>
</organism>
<protein>
    <submittedName>
        <fullName evidence="1">Uncharacterized protein</fullName>
    </submittedName>
</protein>
<comment type="caution">
    <text evidence="1">The sequence shown here is derived from an EMBL/GenBank/DDBJ whole genome shotgun (WGS) entry which is preliminary data.</text>
</comment>
<sequence>MASITLITERTLPTVTNAFGPEARTPRLMRRLQPPSSRVWRLAAPSPLLRCPRLAKPVWIRQVS</sequence>
<name>A0A2S7YBV0_BEABA</name>
<dbReference type="Proteomes" id="UP000237441">
    <property type="component" value="Unassembled WGS sequence"/>
</dbReference>
<evidence type="ECO:0000313" key="1">
    <source>
        <dbReference type="EMBL" id="PQK13668.1"/>
    </source>
</evidence>
<evidence type="ECO:0000313" key="2">
    <source>
        <dbReference type="Proteomes" id="UP000237441"/>
    </source>
</evidence>